<evidence type="ECO:0000259" key="2">
    <source>
        <dbReference type="Pfam" id="PF14340"/>
    </source>
</evidence>
<keyword evidence="1" id="KW-0812">Transmembrane</keyword>
<reference evidence="3 4" key="1">
    <citation type="submission" date="2023-07" db="EMBL/GenBank/DDBJ databases">
        <title>Sequencing the genomes of 1000 actinobacteria strains.</title>
        <authorList>
            <person name="Klenk H.-P."/>
        </authorList>
    </citation>
    <scope>NUCLEOTIDE SEQUENCE [LARGE SCALE GENOMIC DNA]</scope>
    <source>
        <strain evidence="3 4">DSM 19426</strain>
    </source>
</reference>
<organism evidence="3 4">
    <name type="scientific">Nocardioides marmoribigeumensis</name>
    <dbReference type="NCBI Taxonomy" id="433649"/>
    <lineage>
        <taxon>Bacteria</taxon>
        <taxon>Bacillati</taxon>
        <taxon>Actinomycetota</taxon>
        <taxon>Actinomycetes</taxon>
        <taxon>Propionibacteriales</taxon>
        <taxon>Nocardioidaceae</taxon>
        <taxon>Nocardioides</taxon>
    </lineage>
</organism>
<keyword evidence="4" id="KW-1185">Reference proteome</keyword>
<evidence type="ECO:0000256" key="1">
    <source>
        <dbReference type="SAM" id="Phobius"/>
    </source>
</evidence>
<feature type="transmembrane region" description="Helical" evidence="1">
    <location>
        <begin position="98"/>
        <end position="120"/>
    </location>
</feature>
<comment type="caution">
    <text evidence="3">The sequence shown here is derived from an EMBL/GenBank/DDBJ whole genome shotgun (WGS) entry which is preliminary data.</text>
</comment>
<keyword evidence="1" id="KW-0472">Membrane</keyword>
<evidence type="ECO:0000313" key="3">
    <source>
        <dbReference type="EMBL" id="MDR7362031.1"/>
    </source>
</evidence>
<feature type="domain" description="DUF4395" evidence="2">
    <location>
        <begin position="16"/>
        <end position="147"/>
    </location>
</feature>
<feature type="transmembrane region" description="Helical" evidence="1">
    <location>
        <begin position="46"/>
        <end position="64"/>
    </location>
</feature>
<feature type="transmembrane region" description="Helical" evidence="1">
    <location>
        <begin position="23"/>
        <end position="40"/>
    </location>
</feature>
<sequence>MSSTRTVDPVATTPQIDPRGQRFAAWLTTAVLVAVLVSAPSPLTTALLVAQGLVFLSGVALGPARTPYSWLFRTFVRPRLGAPAETESALPPRFAQGVGLVFAAVALLGALAGSTLVVLVAAGMALAAAFLNAAFGFCLGCEMYLLGLRLVPRDRLSHAATLLRDSAVH</sequence>
<feature type="transmembrane region" description="Helical" evidence="1">
    <location>
        <begin position="126"/>
        <end position="146"/>
    </location>
</feature>
<accession>A0ABU2BUV0</accession>
<keyword evidence="1" id="KW-1133">Transmembrane helix</keyword>
<evidence type="ECO:0000313" key="4">
    <source>
        <dbReference type="Proteomes" id="UP001183648"/>
    </source>
</evidence>
<proteinExistence type="predicted"/>
<dbReference type="Proteomes" id="UP001183648">
    <property type="component" value="Unassembled WGS sequence"/>
</dbReference>
<dbReference type="InterPro" id="IPR025508">
    <property type="entry name" value="DUF4395"/>
</dbReference>
<dbReference type="RefSeq" id="WP_310300929.1">
    <property type="nucleotide sequence ID" value="NZ_BAAAPS010000008.1"/>
</dbReference>
<dbReference type="EMBL" id="JAVDYG010000001">
    <property type="protein sequence ID" value="MDR7362031.1"/>
    <property type="molecule type" value="Genomic_DNA"/>
</dbReference>
<name>A0ABU2BUV0_9ACTN</name>
<gene>
    <name evidence="3" type="ORF">J2S63_001584</name>
</gene>
<protein>
    <recommendedName>
        <fullName evidence="2">DUF4395 domain-containing protein</fullName>
    </recommendedName>
</protein>
<dbReference type="Pfam" id="PF14340">
    <property type="entry name" value="DUF4395"/>
    <property type="match status" value="1"/>
</dbReference>